<feature type="transmembrane region" description="Helical" evidence="1">
    <location>
        <begin position="55"/>
        <end position="74"/>
    </location>
</feature>
<reference evidence="4" key="1">
    <citation type="submission" date="2017-07" db="EMBL/GenBank/DDBJ databases">
        <title>Leptospira spp. isolated from tropical soils.</title>
        <authorList>
            <person name="Thibeaux R."/>
            <person name="Iraola G."/>
            <person name="Ferres I."/>
            <person name="Bierque E."/>
            <person name="Girault D."/>
            <person name="Soupe-Gilbert M.-E."/>
            <person name="Picardeau M."/>
            <person name="Goarant C."/>
        </authorList>
    </citation>
    <scope>NUCLEOTIDE SEQUENCE [LARGE SCALE GENOMIC DNA]</scope>
    <source>
        <strain evidence="4">ATI7-C-A5</strain>
    </source>
</reference>
<dbReference type="OrthoDB" id="339559at2"/>
<evidence type="ECO:0000259" key="2">
    <source>
        <dbReference type="Pfam" id="PF14317"/>
    </source>
</evidence>
<evidence type="ECO:0000313" key="5">
    <source>
        <dbReference type="Proteomes" id="UP000232122"/>
    </source>
</evidence>
<feature type="domain" description="YcxB-like C-terminal" evidence="2">
    <location>
        <begin position="108"/>
        <end position="164"/>
    </location>
</feature>
<comment type="caution">
    <text evidence="4">The sequence shown here is derived from an EMBL/GenBank/DDBJ whole genome shotgun (WGS) entry which is preliminary data.</text>
</comment>
<dbReference type="EMBL" id="NPEF02000009">
    <property type="protein sequence ID" value="MDV6235681.1"/>
    <property type="molecule type" value="Genomic_DNA"/>
</dbReference>
<proteinExistence type="predicted"/>
<sequence>MKLTFTLNEQDIVNFNVYHFRNSKFTTKRRVLLRFLIPIWVVAVFLFLNRERLDATSFLWNSPLFLFGVLWFLFSDKLYFWRLKNNVKSLLREGRNNGMIGIQNLELSGDTLVVENESGVFRHSLKAIDRVEEGDGYLFLYVTSLSAIPIPLNVFQDAEKDRFIGKIREFSSRRSG</sequence>
<dbReference type="Proteomes" id="UP000232122">
    <property type="component" value="Unassembled WGS sequence"/>
</dbReference>
<evidence type="ECO:0000313" key="4">
    <source>
        <dbReference type="EMBL" id="PJZ91594.1"/>
    </source>
</evidence>
<accession>A0A2N0B4W2</accession>
<keyword evidence="5" id="KW-1185">Reference proteome</keyword>
<evidence type="ECO:0000256" key="1">
    <source>
        <dbReference type="SAM" id="Phobius"/>
    </source>
</evidence>
<keyword evidence="1" id="KW-1133">Transmembrane helix</keyword>
<keyword evidence="1" id="KW-0812">Transmembrane</keyword>
<organism evidence="4">
    <name type="scientific">Leptospira ellisii</name>
    <dbReference type="NCBI Taxonomy" id="2023197"/>
    <lineage>
        <taxon>Bacteria</taxon>
        <taxon>Pseudomonadati</taxon>
        <taxon>Spirochaetota</taxon>
        <taxon>Spirochaetia</taxon>
        <taxon>Leptospirales</taxon>
        <taxon>Leptospiraceae</taxon>
        <taxon>Leptospira</taxon>
    </lineage>
</organism>
<evidence type="ECO:0000313" key="3">
    <source>
        <dbReference type="EMBL" id="MDV6235681.1"/>
    </source>
</evidence>
<dbReference type="RefSeq" id="WP_100747280.1">
    <property type="nucleotide sequence ID" value="NZ_NPEF02000009.1"/>
</dbReference>
<feature type="transmembrane region" description="Helical" evidence="1">
    <location>
        <begin position="31"/>
        <end position="49"/>
    </location>
</feature>
<accession>A0A2N0BJJ0</accession>
<reference evidence="3" key="3">
    <citation type="submission" date="2023-10" db="EMBL/GenBank/DDBJ databases">
        <authorList>
            <person name="Picardeau M."/>
            <person name="Thibeaux R."/>
        </authorList>
    </citation>
    <scope>NUCLEOTIDE SEQUENCE</scope>
    <source>
        <strain evidence="3">ATI7-C-A5</strain>
    </source>
</reference>
<name>A0A2N0BJJ0_9LEPT</name>
<dbReference type="AlphaFoldDB" id="A0A2N0BJJ0"/>
<gene>
    <name evidence="3" type="ORF">CH379_008590</name>
    <name evidence="4" type="ORF">CH379_17735</name>
</gene>
<dbReference type="EMBL" id="NPEF01000247">
    <property type="protein sequence ID" value="PJZ91594.1"/>
    <property type="molecule type" value="Genomic_DNA"/>
</dbReference>
<dbReference type="Pfam" id="PF14317">
    <property type="entry name" value="YcxB"/>
    <property type="match status" value="1"/>
</dbReference>
<reference evidence="3 5" key="2">
    <citation type="journal article" date="2018" name="Microb. Genom.">
        <title>Deciphering the unexplored Leptospira diversity from soils uncovers genomic evolution to virulence.</title>
        <authorList>
            <person name="Thibeaux R."/>
            <person name="Iraola G."/>
            <person name="Ferres I."/>
            <person name="Bierque E."/>
            <person name="Girault D."/>
            <person name="Soupe-Gilbert M.E."/>
            <person name="Picardeau M."/>
            <person name="Goarant C."/>
        </authorList>
    </citation>
    <scope>NUCLEOTIDE SEQUENCE [LARGE SCALE GENOMIC DNA]</scope>
    <source>
        <strain evidence="3 5">ATI7-C-A5</strain>
    </source>
</reference>
<dbReference type="InterPro" id="IPR025588">
    <property type="entry name" value="YcxB-like_C"/>
</dbReference>
<keyword evidence="1" id="KW-0472">Membrane</keyword>
<protein>
    <submittedName>
        <fullName evidence="3">YcxB family protein</fullName>
    </submittedName>
</protein>